<dbReference type="Proteomes" id="UP000054851">
    <property type="component" value="Unassembled WGS sequence"/>
</dbReference>
<dbReference type="InterPro" id="IPR011663">
    <property type="entry name" value="UTRA"/>
</dbReference>
<evidence type="ECO:0000313" key="6">
    <source>
        <dbReference type="Proteomes" id="UP000054851"/>
    </source>
</evidence>
<dbReference type="SMART" id="SM00866">
    <property type="entry name" value="UTRA"/>
    <property type="match status" value="1"/>
</dbReference>
<dbReference type="Pfam" id="PF00392">
    <property type="entry name" value="GntR"/>
    <property type="match status" value="1"/>
</dbReference>
<reference evidence="5" key="1">
    <citation type="submission" date="2016-01" db="EMBL/GenBank/DDBJ databases">
        <authorList>
            <person name="Peeters C."/>
        </authorList>
    </citation>
    <scope>NUCLEOTIDE SEQUENCE</scope>
    <source>
        <strain evidence="5">LMG 29322</strain>
    </source>
</reference>
<gene>
    <name evidence="5" type="ORF">AWB79_02094</name>
</gene>
<accession>A0A158A8D0</accession>
<protein>
    <submittedName>
        <fullName evidence="5">GntR family transcriptional regulator</fullName>
    </submittedName>
</protein>
<dbReference type="SUPFAM" id="SSF46785">
    <property type="entry name" value="Winged helix' DNA-binding domain"/>
    <property type="match status" value="1"/>
</dbReference>
<dbReference type="RefSeq" id="WP_374728536.1">
    <property type="nucleotide sequence ID" value="NZ_FCOA02000004.1"/>
</dbReference>
<dbReference type="Gene3D" id="3.40.1410.10">
    <property type="entry name" value="Chorismate lyase-like"/>
    <property type="match status" value="1"/>
</dbReference>
<keyword evidence="6" id="KW-1185">Reference proteome</keyword>
<sequence>MKRNTQATAAKSAIGSLPLPKYHQIYLVLRQKLEEGLYDDGVPPEKELAQQFGVGRVTVRRALEQLVNESLIVREAGRGTWPAPRAEQQETAAPGDNVNLRMGGLLNNIVQASRRTTIKVLEWSVIRASPVLAQALQIAEGEEVRKIVRARSSSAGPVSFITTYLPVERAAGFTRADVARKPVLQLLEESGVEWGRARQSISASQADATVAAELDVAIGAALLSVRRLVFDSNDRPVQLLHGLYRPDRYEYQMELTQFGDIDARVSEGEISPRSN</sequence>
<evidence type="ECO:0000256" key="1">
    <source>
        <dbReference type="ARBA" id="ARBA00023015"/>
    </source>
</evidence>
<dbReference type="InterPro" id="IPR028978">
    <property type="entry name" value="Chorismate_lyase_/UTRA_dom_sf"/>
</dbReference>
<dbReference type="AlphaFoldDB" id="A0A158A8D0"/>
<evidence type="ECO:0000256" key="2">
    <source>
        <dbReference type="ARBA" id="ARBA00023125"/>
    </source>
</evidence>
<dbReference type="PROSITE" id="PS50949">
    <property type="entry name" value="HTH_GNTR"/>
    <property type="match status" value="1"/>
</dbReference>
<dbReference type="STRING" id="1777140.AWB79_02094"/>
<dbReference type="CDD" id="cd07377">
    <property type="entry name" value="WHTH_GntR"/>
    <property type="match status" value="1"/>
</dbReference>
<dbReference type="GO" id="GO:0003677">
    <property type="term" value="F:DNA binding"/>
    <property type="evidence" value="ECO:0007669"/>
    <property type="project" value="UniProtKB-KW"/>
</dbReference>
<evidence type="ECO:0000256" key="3">
    <source>
        <dbReference type="ARBA" id="ARBA00023163"/>
    </source>
</evidence>
<name>A0A158A8D0_9BURK</name>
<dbReference type="PANTHER" id="PTHR44846">
    <property type="entry name" value="MANNOSYL-D-GLYCERATE TRANSPORT/METABOLISM SYSTEM REPRESSOR MNGR-RELATED"/>
    <property type="match status" value="1"/>
</dbReference>
<keyword evidence="2" id="KW-0238">DNA-binding</keyword>
<dbReference type="EMBL" id="FCOA02000004">
    <property type="protein sequence ID" value="SAK54071.1"/>
    <property type="molecule type" value="Genomic_DNA"/>
</dbReference>
<dbReference type="Pfam" id="PF07702">
    <property type="entry name" value="UTRA"/>
    <property type="match status" value="1"/>
</dbReference>
<keyword evidence="1" id="KW-0805">Transcription regulation</keyword>
<organism evidence="5 6">
    <name type="scientific">Caballeronia hypogeia</name>
    <dbReference type="NCBI Taxonomy" id="1777140"/>
    <lineage>
        <taxon>Bacteria</taxon>
        <taxon>Pseudomonadati</taxon>
        <taxon>Pseudomonadota</taxon>
        <taxon>Betaproteobacteria</taxon>
        <taxon>Burkholderiales</taxon>
        <taxon>Burkholderiaceae</taxon>
        <taxon>Caballeronia</taxon>
    </lineage>
</organism>
<keyword evidence="3" id="KW-0804">Transcription</keyword>
<dbReference type="SMART" id="SM00345">
    <property type="entry name" value="HTH_GNTR"/>
    <property type="match status" value="1"/>
</dbReference>
<dbReference type="PANTHER" id="PTHR44846:SF1">
    <property type="entry name" value="MANNOSYL-D-GLYCERATE TRANSPORT_METABOLISM SYSTEM REPRESSOR MNGR-RELATED"/>
    <property type="match status" value="1"/>
</dbReference>
<dbReference type="InterPro" id="IPR036390">
    <property type="entry name" value="WH_DNA-bd_sf"/>
</dbReference>
<dbReference type="InterPro" id="IPR050679">
    <property type="entry name" value="Bact_HTH_transcr_reg"/>
</dbReference>
<dbReference type="SUPFAM" id="SSF64288">
    <property type="entry name" value="Chorismate lyase-like"/>
    <property type="match status" value="1"/>
</dbReference>
<dbReference type="Gene3D" id="1.10.10.10">
    <property type="entry name" value="Winged helix-like DNA-binding domain superfamily/Winged helix DNA-binding domain"/>
    <property type="match status" value="1"/>
</dbReference>
<proteinExistence type="predicted"/>
<feature type="domain" description="HTH gntR-type" evidence="4">
    <location>
        <begin position="19"/>
        <end position="85"/>
    </location>
</feature>
<comment type="caution">
    <text evidence="5">The sequence shown here is derived from an EMBL/GenBank/DDBJ whole genome shotgun (WGS) entry which is preliminary data.</text>
</comment>
<dbReference type="InterPro" id="IPR000524">
    <property type="entry name" value="Tscrpt_reg_HTH_GntR"/>
</dbReference>
<dbReference type="PRINTS" id="PR00035">
    <property type="entry name" value="HTHGNTR"/>
</dbReference>
<evidence type="ECO:0000313" key="5">
    <source>
        <dbReference type="EMBL" id="SAK54071.1"/>
    </source>
</evidence>
<evidence type="ECO:0000259" key="4">
    <source>
        <dbReference type="PROSITE" id="PS50949"/>
    </source>
</evidence>
<dbReference type="GO" id="GO:0045892">
    <property type="term" value="P:negative regulation of DNA-templated transcription"/>
    <property type="evidence" value="ECO:0007669"/>
    <property type="project" value="TreeGrafter"/>
</dbReference>
<dbReference type="InterPro" id="IPR036388">
    <property type="entry name" value="WH-like_DNA-bd_sf"/>
</dbReference>
<dbReference type="GO" id="GO:0003700">
    <property type="term" value="F:DNA-binding transcription factor activity"/>
    <property type="evidence" value="ECO:0007669"/>
    <property type="project" value="InterPro"/>
</dbReference>